<feature type="region of interest" description="Disordered" evidence="1">
    <location>
        <begin position="319"/>
        <end position="379"/>
    </location>
</feature>
<evidence type="ECO:0000313" key="3">
    <source>
        <dbReference type="Proteomes" id="UP000113864"/>
    </source>
</evidence>
<dbReference type="KEGG" id="vg:26631404"/>
<keyword evidence="3" id="KW-1185">Reference proteome</keyword>
<name>A0A060D4P0_9RHAB</name>
<dbReference type="GeneID" id="26631404"/>
<dbReference type="RefSeq" id="YP_009204554.1">
    <property type="nucleotide sequence ID" value="NC_028867.1"/>
</dbReference>
<accession>A0A060D4P0</accession>
<organism evidence="2 3">
    <name type="scientific">Fox fecal rhabdovirus</name>
    <dbReference type="NCBI Taxonomy" id="1504569"/>
    <lineage>
        <taxon>Viruses</taxon>
        <taxon>Riboviria</taxon>
        <taxon>Orthornavirae</taxon>
        <taxon>Negarnaviricota</taxon>
        <taxon>Haploviricotina</taxon>
        <taxon>Monjiviricetes</taxon>
        <taxon>Mononegavirales</taxon>
        <taxon>Rhabdoviridae</taxon>
        <taxon>Rhabdoviridae incertae sedis</taxon>
        <taxon>Alphaplatrhavirus</taxon>
        <taxon>Alphaplatrhavirus vulpes</taxon>
    </lineage>
</organism>
<reference evidence="2 3" key="1">
    <citation type="journal article" date="2014" name="Virol. J.">
        <title>Viral metagenomic analysis of feces of wild small carnivores.</title>
        <authorList>
            <person name="Bodewes R."/>
            <person name="Ruiz-Gonzalez A."/>
            <person name="Schapendonk C.M."/>
            <person name="van den Brand J.M."/>
            <person name="Osterhaus A.D."/>
            <person name="Smits S.L."/>
        </authorList>
    </citation>
    <scope>NUCLEOTIDE SEQUENCE [LARGE SCALE GENOMIC DNA]</scope>
    <source>
        <strain evidence="2">S40</strain>
    </source>
</reference>
<dbReference type="Proteomes" id="UP000113864">
    <property type="component" value="Segment"/>
</dbReference>
<dbReference type="EMBL" id="KF823814">
    <property type="protein sequence ID" value="AIB06806.1"/>
    <property type="molecule type" value="Viral_cRNA"/>
</dbReference>
<feature type="region of interest" description="Disordered" evidence="1">
    <location>
        <begin position="589"/>
        <end position="652"/>
    </location>
</feature>
<feature type="compositionally biased region" description="Basic and acidic residues" evidence="1">
    <location>
        <begin position="626"/>
        <end position="642"/>
    </location>
</feature>
<feature type="compositionally biased region" description="Polar residues" evidence="1">
    <location>
        <begin position="613"/>
        <end position="625"/>
    </location>
</feature>
<evidence type="ECO:0000313" key="2">
    <source>
        <dbReference type="EMBL" id="AIB06806.1"/>
    </source>
</evidence>
<sequence length="829" mass="91137">MANRVRKIHSVVSVNDPAEAWQVALQYWAKRILSTDKELLCRITKSMVAHMSVVYGNVKLDCDAVWRVWALLALAWMKSPVDGIAMLALLEFGAKHVQRLRADLSKIGDPRIDDFERLTNTSIARVPKKFFKENSITDDTKKKLEKAAAILSDLGKKCSYTGFCCYADDSNVGDMMSRVLTASGALGSEDPIGVWKPLELDEKAPYLFDEVKRIGGISAEKPSPPEKKMCRLFGKKGKFAAPETSYKSAHPFSTQVSSKEPPKLKVRGVELPSLDEVIGLLPKGAEAAELLDDTKELEGASAEPELADHAEPQLTQSRSDYQGDQNFTSSVLKASPPHGHSIDCDSSQIGASNLSARSASLSPEWKEPDGATKGDDPEEVECANEIVGGNRRVSEEGCCLNEDTREEGSLQSDQHPVKNYSSWAEFRASLESEVSPKHAEAAGSAIGHSHSPQAEAVMDSVGVASSTIKPLKSGVTRPMQTDEPHAILEAGSQGITSLYPPLPVVPGVLLPSSLKSSLPPKAKGKFTEEFGLMLRGIRRGLEERGLNWEAKWFDTHLEGIAKFGDPDTIGFQLGSYFAQLITNPYLKREETKPSPKEDHAPPPPSAPRKESVNKFSQARPHSQVPTKEDPAPHPPRAEEPDPRSWMTGKPSRVYLPGSDDVMEFRTNEAELDNFITSCVLEDKFTEPYILKPKELSKEQLKNLLEVVSQHGQKASQLLCEHLTLRNYKSISALTANWAMKIKAEMPRSMGIYFTRLGEAYGNAFWEALQVATAGREGIDKWIRAALVVKANTARGKVPPPGWFVTTRAKDSDNPSVRARASALFKFLNE</sequence>
<feature type="region of interest" description="Disordered" evidence="1">
    <location>
        <begin position="434"/>
        <end position="455"/>
    </location>
</feature>
<feature type="compositionally biased region" description="Low complexity" evidence="1">
    <location>
        <begin position="351"/>
        <end position="362"/>
    </location>
</feature>
<proteinExistence type="predicted"/>
<evidence type="ECO:0000256" key="1">
    <source>
        <dbReference type="SAM" id="MobiDB-lite"/>
    </source>
</evidence>
<protein>
    <submittedName>
        <fullName evidence="2">Phosphoprotein</fullName>
    </submittedName>
</protein>
<feature type="compositionally biased region" description="Polar residues" evidence="1">
    <location>
        <begin position="319"/>
        <end position="332"/>
    </location>
</feature>
<feature type="compositionally biased region" description="Basic and acidic residues" evidence="1">
    <location>
        <begin position="364"/>
        <end position="375"/>
    </location>
</feature>
<feature type="compositionally biased region" description="Basic and acidic residues" evidence="1">
    <location>
        <begin position="589"/>
        <end position="600"/>
    </location>
</feature>